<dbReference type="Pfam" id="PF23598">
    <property type="entry name" value="LRR_14"/>
    <property type="match status" value="2"/>
</dbReference>
<organism evidence="3 4">
    <name type="scientific">Triticum turgidum subsp. durum</name>
    <name type="common">Durum wheat</name>
    <name type="synonym">Triticum durum</name>
    <dbReference type="NCBI Taxonomy" id="4567"/>
    <lineage>
        <taxon>Eukaryota</taxon>
        <taxon>Viridiplantae</taxon>
        <taxon>Streptophyta</taxon>
        <taxon>Embryophyta</taxon>
        <taxon>Tracheophyta</taxon>
        <taxon>Spermatophyta</taxon>
        <taxon>Magnoliopsida</taxon>
        <taxon>Liliopsida</taxon>
        <taxon>Poales</taxon>
        <taxon>Poaceae</taxon>
        <taxon>BOP clade</taxon>
        <taxon>Pooideae</taxon>
        <taxon>Triticodae</taxon>
        <taxon>Triticeae</taxon>
        <taxon>Triticinae</taxon>
        <taxon>Triticum</taxon>
    </lineage>
</organism>
<accession>A0A9R1AER1</accession>
<sequence length="436" mass="49171">MEENLVSVLEGGHTLTTQSRGRHLVILKSWERDNIAYESIDFSRLWSLTVFGKWEPFFISESMKLLRVLDLEDASDVRDADLDKMVKLLHHLKFLSLRGCREICHLPSSLGDLRNLQTLDVRGTSIVTLPISTTKLKKLQYIRAGGTTVVQASMPSPIVSSYNCFPHFFCSRRRHLAGVMVPRGIEKLEALQTLGVINISASAGGAAFLKDPKKLIHLRKLGVSGINKHNSKEFFSVMSALGQLESLSVWLDENSQACLDVNFLYQAHLCSLKLYGLQEKLPASIEYLGKLRKLDLEMGNLNRRDIELLAQLPELCVLRLRVKQQLQDDKLHFYDEMYGEELVTFKKVKILEIACSSSELQVTFGSRSMNNLELLTIDYSSSTSYKLAGLNSLSELKQVLLKGTDDEAFRAEFASHLASHPMQPVVKLEEQLLRSS</sequence>
<evidence type="ECO:0000313" key="4">
    <source>
        <dbReference type="Proteomes" id="UP000324705"/>
    </source>
</evidence>
<dbReference type="InterPro" id="IPR055414">
    <property type="entry name" value="LRR_R13L4/SHOC2-like"/>
</dbReference>
<keyword evidence="4" id="KW-1185">Reference proteome</keyword>
<feature type="domain" description="Disease resistance R13L4/SHOC-2-like LRR" evidence="2">
    <location>
        <begin position="178"/>
        <end position="412"/>
    </location>
</feature>
<dbReference type="Proteomes" id="UP000324705">
    <property type="component" value="Chromosome 7B"/>
</dbReference>
<dbReference type="PANTHER" id="PTHR47186:SF55">
    <property type="entry name" value="NB-ARC DOMAIN-CONTAINING PROTEIN"/>
    <property type="match status" value="1"/>
</dbReference>
<gene>
    <name evidence="3" type="ORF">TRITD_7Bv1G232930</name>
</gene>
<protein>
    <recommendedName>
        <fullName evidence="2">Disease resistance R13L4/SHOC-2-like LRR domain-containing protein</fullName>
    </recommendedName>
</protein>
<dbReference type="OMA" id="SWERDNI"/>
<reference evidence="3 4" key="1">
    <citation type="submission" date="2017-09" db="EMBL/GenBank/DDBJ databases">
        <authorList>
            <consortium name="International Durum Wheat Genome Sequencing Consortium (IDWGSC)"/>
            <person name="Milanesi L."/>
        </authorList>
    </citation>
    <scope>NUCLEOTIDE SEQUENCE [LARGE SCALE GENOMIC DNA]</scope>
    <source>
        <strain evidence="4">cv. Svevo</strain>
    </source>
</reference>
<feature type="domain" description="Disease resistance R13L4/SHOC-2-like LRR" evidence="2">
    <location>
        <begin position="47"/>
        <end position="150"/>
    </location>
</feature>
<dbReference type="Gramene" id="TRITD7Bv1G232930.1">
    <property type="protein sequence ID" value="TRITD7Bv1G232930.1"/>
    <property type="gene ID" value="TRITD7Bv1G232930"/>
</dbReference>
<evidence type="ECO:0000313" key="3">
    <source>
        <dbReference type="EMBL" id="VAI94245.1"/>
    </source>
</evidence>
<dbReference type="EMBL" id="LT934124">
    <property type="protein sequence ID" value="VAI94245.1"/>
    <property type="molecule type" value="Genomic_DNA"/>
</dbReference>
<dbReference type="InterPro" id="IPR032675">
    <property type="entry name" value="LRR_dom_sf"/>
</dbReference>
<name>A0A9R1AER1_TRITD</name>
<dbReference type="Gene3D" id="3.80.10.10">
    <property type="entry name" value="Ribonuclease Inhibitor"/>
    <property type="match status" value="1"/>
</dbReference>
<proteinExistence type="predicted"/>
<evidence type="ECO:0000256" key="1">
    <source>
        <dbReference type="ARBA" id="ARBA00022737"/>
    </source>
</evidence>
<dbReference type="SUPFAM" id="SSF52047">
    <property type="entry name" value="RNI-like"/>
    <property type="match status" value="1"/>
</dbReference>
<dbReference type="AlphaFoldDB" id="A0A9R1AER1"/>
<dbReference type="PANTHER" id="PTHR47186">
    <property type="entry name" value="LEUCINE-RICH REPEAT-CONTAINING PROTEIN 57"/>
    <property type="match status" value="1"/>
</dbReference>
<evidence type="ECO:0000259" key="2">
    <source>
        <dbReference type="Pfam" id="PF23598"/>
    </source>
</evidence>
<keyword evidence="1" id="KW-0677">Repeat</keyword>